<reference evidence="7" key="1">
    <citation type="journal article" date="2014" name="Front. Microbiol.">
        <title>High frequency of phylogenetically diverse reductive dehalogenase-homologous genes in deep subseafloor sedimentary metagenomes.</title>
        <authorList>
            <person name="Kawai M."/>
            <person name="Futagami T."/>
            <person name="Toyoda A."/>
            <person name="Takaki Y."/>
            <person name="Nishi S."/>
            <person name="Hori S."/>
            <person name="Arai W."/>
            <person name="Tsubouchi T."/>
            <person name="Morono Y."/>
            <person name="Uchiyama I."/>
            <person name="Ito T."/>
            <person name="Fujiyama A."/>
            <person name="Inagaki F."/>
            <person name="Takami H."/>
        </authorList>
    </citation>
    <scope>NUCLEOTIDE SEQUENCE</scope>
    <source>
        <strain evidence="7">Expedition CK06-06</strain>
    </source>
</reference>
<dbReference type="EC" id="2.7.6.1" evidence="1"/>
<evidence type="ECO:0000313" key="7">
    <source>
        <dbReference type="EMBL" id="GAF79503.1"/>
    </source>
</evidence>
<dbReference type="InterPro" id="IPR005946">
    <property type="entry name" value="Rib-P_diPkinase"/>
</dbReference>
<dbReference type="GO" id="GO:0005524">
    <property type="term" value="F:ATP binding"/>
    <property type="evidence" value="ECO:0007669"/>
    <property type="project" value="UniProtKB-KW"/>
</dbReference>
<dbReference type="SUPFAM" id="SSF53271">
    <property type="entry name" value="PRTase-like"/>
    <property type="match status" value="1"/>
</dbReference>
<dbReference type="GO" id="GO:0006015">
    <property type="term" value="P:5-phosphoribose 1-diphosphate biosynthetic process"/>
    <property type="evidence" value="ECO:0007669"/>
    <property type="project" value="TreeGrafter"/>
</dbReference>
<dbReference type="GO" id="GO:0000287">
    <property type="term" value="F:magnesium ion binding"/>
    <property type="evidence" value="ECO:0007669"/>
    <property type="project" value="InterPro"/>
</dbReference>
<dbReference type="GO" id="GO:0004749">
    <property type="term" value="F:ribose phosphate diphosphokinase activity"/>
    <property type="evidence" value="ECO:0007669"/>
    <property type="project" value="UniProtKB-EC"/>
</dbReference>
<dbReference type="InterPro" id="IPR029057">
    <property type="entry name" value="PRTase-like"/>
</dbReference>
<protein>
    <recommendedName>
        <fullName evidence="1">ribose-phosphate diphosphokinase</fullName>
        <ecNumber evidence="1">2.7.6.1</ecNumber>
    </recommendedName>
</protein>
<keyword evidence="4" id="KW-0418">Kinase</keyword>
<dbReference type="InterPro" id="IPR000836">
    <property type="entry name" value="PRTase_dom"/>
</dbReference>
<keyword evidence="3" id="KW-0547">Nucleotide-binding</keyword>
<dbReference type="CDD" id="cd06223">
    <property type="entry name" value="PRTases_typeI"/>
    <property type="match status" value="1"/>
</dbReference>
<evidence type="ECO:0000256" key="5">
    <source>
        <dbReference type="ARBA" id="ARBA00022840"/>
    </source>
</evidence>
<organism evidence="7">
    <name type="scientific">marine sediment metagenome</name>
    <dbReference type="NCBI Taxonomy" id="412755"/>
    <lineage>
        <taxon>unclassified sequences</taxon>
        <taxon>metagenomes</taxon>
        <taxon>ecological metagenomes</taxon>
    </lineage>
</organism>
<dbReference type="GO" id="GO:0016301">
    <property type="term" value="F:kinase activity"/>
    <property type="evidence" value="ECO:0007669"/>
    <property type="project" value="UniProtKB-KW"/>
</dbReference>
<name>X0SEP0_9ZZZZ</name>
<dbReference type="GO" id="GO:0002189">
    <property type="term" value="C:ribose phosphate diphosphokinase complex"/>
    <property type="evidence" value="ECO:0007669"/>
    <property type="project" value="TreeGrafter"/>
</dbReference>
<dbReference type="PANTHER" id="PTHR10210">
    <property type="entry name" value="RIBOSE-PHOSPHATE DIPHOSPHOKINASE FAMILY MEMBER"/>
    <property type="match status" value="1"/>
</dbReference>
<dbReference type="GO" id="GO:0005737">
    <property type="term" value="C:cytoplasm"/>
    <property type="evidence" value="ECO:0007669"/>
    <property type="project" value="TreeGrafter"/>
</dbReference>
<evidence type="ECO:0000256" key="2">
    <source>
        <dbReference type="ARBA" id="ARBA00022679"/>
    </source>
</evidence>
<dbReference type="GO" id="GO:0006164">
    <property type="term" value="P:purine nucleotide biosynthetic process"/>
    <property type="evidence" value="ECO:0007669"/>
    <property type="project" value="TreeGrafter"/>
</dbReference>
<feature type="non-terminal residue" evidence="7">
    <location>
        <position position="1"/>
    </location>
</feature>
<comment type="catalytic activity">
    <reaction evidence="6">
        <text>D-ribose 5-phosphate + ATP = 5-phospho-alpha-D-ribose 1-diphosphate + AMP + H(+)</text>
        <dbReference type="Rhea" id="RHEA:15609"/>
        <dbReference type="ChEBI" id="CHEBI:15378"/>
        <dbReference type="ChEBI" id="CHEBI:30616"/>
        <dbReference type="ChEBI" id="CHEBI:58017"/>
        <dbReference type="ChEBI" id="CHEBI:78346"/>
        <dbReference type="ChEBI" id="CHEBI:456215"/>
        <dbReference type="EC" id="2.7.6.1"/>
    </reaction>
</comment>
<keyword evidence="2" id="KW-0808">Transferase</keyword>
<comment type="caution">
    <text evidence="7">The sequence shown here is derived from an EMBL/GenBank/DDBJ whole genome shotgun (WGS) entry which is preliminary data.</text>
</comment>
<dbReference type="Gene3D" id="3.40.50.2020">
    <property type="match status" value="2"/>
</dbReference>
<proteinExistence type="predicted"/>
<dbReference type="EMBL" id="BARS01001996">
    <property type="protein sequence ID" value="GAF79503.1"/>
    <property type="molecule type" value="Genomic_DNA"/>
</dbReference>
<dbReference type="PANTHER" id="PTHR10210:SF32">
    <property type="entry name" value="RIBOSE-PHOSPHATE PYROPHOSPHOKINASE 2"/>
    <property type="match status" value="1"/>
</dbReference>
<evidence type="ECO:0000256" key="3">
    <source>
        <dbReference type="ARBA" id="ARBA00022741"/>
    </source>
</evidence>
<dbReference type="AlphaFoldDB" id="X0SEP0"/>
<keyword evidence="5" id="KW-0067">ATP-binding</keyword>
<evidence type="ECO:0000256" key="1">
    <source>
        <dbReference type="ARBA" id="ARBA00013247"/>
    </source>
</evidence>
<sequence length="200" mass="22914">RERMQAFCLDVHSQQIVGFYQLISINMVSVPIFSTFVDFIKHEYPKILKNAILVLPDEGASKRGRRFSELMGLDRITITKRRISPTDIKVEFFAAKKTDFEGKTGILVDDILASGSTAGTATEYLKSKGLRQAFWVMTHPEVTDLKRLDAMYKQKLFEKIFVSDTVALPREYFIHVPTSKLMARLIFNVHTDQSISDYLI</sequence>
<evidence type="ECO:0000256" key="6">
    <source>
        <dbReference type="ARBA" id="ARBA00049535"/>
    </source>
</evidence>
<evidence type="ECO:0000256" key="4">
    <source>
        <dbReference type="ARBA" id="ARBA00022777"/>
    </source>
</evidence>
<gene>
    <name evidence="7" type="ORF">S01H1_03698</name>
</gene>
<accession>X0SEP0</accession>